<reference evidence="3" key="1">
    <citation type="submission" date="2014-07" db="EMBL/GenBank/DDBJ databases">
        <title>Identification of a novel salt tolerance gene in wild soybean by whole-genome sequencing.</title>
        <authorList>
            <person name="Lam H.-M."/>
            <person name="Qi X."/>
            <person name="Li M.-W."/>
            <person name="Liu X."/>
            <person name="Xie M."/>
            <person name="Ni M."/>
            <person name="Xu X."/>
        </authorList>
    </citation>
    <scope>NUCLEOTIDE SEQUENCE [LARGE SCALE GENOMIC DNA]</scope>
    <source>
        <tissue evidence="3">Root</tissue>
    </source>
</reference>
<gene>
    <name evidence="4" type="ORF">D0Y65_011355</name>
    <name evidence="3" type="ORF">glysoja_030903</name>
</gene>
<evidence type="ECO:0000313" key="3">
    <source>
        <dbReference type="EMBL" id="KHN04309.1"/>
    </source>
</evidence>
<feature type="domain" description="DUF7054" evidence="2">
    <location>
        <begin position="55"/>
        <end position="138"/>
    </location>
</feature>
<evidence type="ECO:0000256" key="1">
    <source>
        <dbReference type="SAM" id="MobiDB-lite"/>
    </source>
</evidence>
<protein>
    <recommendedName>
        <fullName evidence="2">DUF7054 domain-containing protein</fullName>
    </recommendedName>
</protein>
<reference evidence="4 5" key="2">
    <citation type="submission" date="2018-09" db="EMBL/GenBank/DDBJ databases">
        <title>A high-quality reference genome of wild soybean provides a powerful tool to mine soybean genomes.</title>
        <authorList>
            <person name="Xie M."/>
            <person name="Chung C.Y.L."/>
            <person name="Li M.-W."/>
            <person name="Wong F.-L."/>
            <person name="Chan T.-F."/>
            <person name="Lam H.-M."/>
        </authorList>
    </citation>
    <scope>NUCLEOTIDE SEQUENCE [LARGE SCALE GENOMIC DNA]</scope>
    <source>
        <strain evidence="5">cv. W05</strain>
        <tissue evidence="4">Hypocotyl of etiolated seedlings</tissue>
    </source>
</reference>
<dbReference type="EMBL" id="QZWG01000005">
    <property type="protein sequence ID" value="RZC11083.1"/>
    <property type="molecule type" value="Genomic_DNA"/>
</dbReference>
<evidence type="ECO:0000313" key="4">
    <source>
        <dbReference type="EMBL" id="RZC11083.1"/>
    </source>
</evidence>
<dbReference type="Pfam" id="PF23156">
    <property type="entry name" value="DUF7054"/>
    <property type="match status" value="1"/>
</dbReference>
<proteinExistence type="predicted"/>
<evidence type="ECO:0000313" key="5">
    <source>
        <dbReference type="Proteomes" id="UP000289340"/>
    </source>
</evidence>
<dbReference type="Gramene" id="XM_028375896.1">
    <property type="protein sequence ID" value="XP_028231697.1"/>
    <property type="gene ID" value="LOC114412110"/>
</dbReference>
<dbReference type="PANTHER" id="PTHR33270">
    <property type="entry name" value="BNAC05G50380D PROTEIN"/>
    <property type="match status" value="1"/>
</dbReference>
<dbReference type="PANTHER" id="PTHR33270:SF7">
    <property type="entry name" value="SNRNP25 UBIQUITIN-LIKE DOMAIN-CONTAINING PROTEIN"/>
    <property type="match status" value="1"/>
</dbReference>
<dbReference type="InterPro" id="IPR040358">
    <property type="entry name" value="At4g22758-like"/>
</dbReference>
<dbReference type="AlphaFoldDB" id="A0A0B2P9T7"/>
<feature type="region of interest" description="Disordered" evidence="1">
    <location>
        <begin position="1"/>
        <end position="33"/>
    </location>
</feature>
<keyword evidence="5" id="KW-1185">Reference proteome</keyword>
<dbReference type="Proteomes" id="UP000053555">
    <property type="component" value="Unassembled WGS sequence"/>
</dbReference>
<dbReference type="Proteomes" id="UP000289340">
    <property type="component" value="Chromosome 5"/>
</dbReference>
<dbReference type="InterPro" id="IPR055482">
    <property type="entry name" value="DUF7054"/>
</dbReference>
<organism evidence="3">
    <name type="scientific">Glycine soja</name>
    <name type="common">Wild soybean</name>
    <dbReference type="NCBI Taxonomy" id="3848"/>
    <lineage>
        <taxon>Eukaryota</taxon>
        <taxon>Viridiplantae</taxon>
        <taxon>Streptophyta</taxon>
        <taxon>Embryophyta</taxon>
        <taxon>Tracheophyta</taxon>
        <taxon>Spermatophyta</taxon>
        <taxon>Magnoliopsida</taxon>
        <taxon>eudicotyledons</taxon>
        <taxon>Gunneridae</taxon>
        <taxon>Pentapetalae</taxon>
        <taxon>rosids</taxon>
        <taxon>fabids</taxon>
        <taxon>Fabales</taxon>
        <taxon>Fabaceae</taxon>
        <taxon>Papilionoideae</taxon>
        <taxon>50 kb inversion clade</taxon>
        <taxon>NPAAA clade</taxon>
        <taxon>indigoferoid/millettioid clade</taxon>
        <taxon>Phaseoleae</taxon>
        <taxon>Glycine</taxon>
        <taxon>Glycine subgen. Soja</taxon>
    </lineage>
</organism>
<sequence>MTSASPGHRRKFSGKDPPSSGRKLQPEKHSGRRFAPAPLTLKLPLQNSEYSLLRPSKLLLNVTIENCLGAVQVLLSPEDTVADLIKAALAFYEREKRRPFLKNTDPKCYDLHFSSFTLESLKPDDKLVNLGSRNFFLCCKAPAATCFEKKNMATDSAFPWMVFVPLLL</sequence>
<evidence type="ECO:0000259" key="2">
    <source>
        <dbReference type="Pfam" id="PF23156"/>
    </source>
</evidence>
<name>A0A0B2P9T7_GLYSO</name>
<dbReference type="EMBL" id="KN669328">
    <property type="protein sequence ID" value="KHN04309.1"/>
    <property type="molecule type" value="Genomic_DNA"/>
</dbReference>
<accession>A0A0B2P9T7</accession>